<evidence type="ECO:0000256" key="8">
    <source>
        <dbReference type="ARBA" id="ARBA00031348"/>
    </source>
</evidence>
<comment type="function">
    <text evidence="10">Acts as component of the peripheral membrane COG complex that is involved in intra-Golgi protein trafficking. COG is located at the cis-Golgi, and regulates tethering of retrograde intra-Golgi vesicles and possibly a number of other membrane trafficking events.</text>
</comment>
<dbReference type="InterPro" id="IPR010490">
    <property type="entry name" value="COG6"/>
</dbReference>
<gene>
    <name evidence="14" type="primary">COG6</name>
    <name evidence="14" type="ORF">H4219_003033</name>
</gene>
<accession>A0A9W8A1P2</accession>
<feature type="compositionally biased region" description="Low complexity" evidence="11">
    <location>
        <begin position="73"/>
        <end position="92"/>
    </location>
</feature>
<evidence type="ECO:0000256" key="7">
    <source>
        <dbReference type="ARBA" id="ARBA00023136"/>
    </source>
</evidence>
<dbReference type="GO" id="GO:0006891">
    <property type="term" value="P:intra-Golgi vesicle-mediated transport"/>
    <property type="evidence" value="ECO:0007669"/>
    <property type="project" value="UniProtKB-UniRule"/>
</dbReference>
<feature type="region of interest" description="Disordered" evidence="11">
    <location>
        <begin position="260"/>
        <end position="283"/>
    </location>
</feature>
<comment type="subcellular location">
    <subcellularLocation>
        <location evidence="1 10">Golgi apparatus membrane</location>
        <topology evidence="1 10">Peripheral membrane protein</topology>
    </subcellularLocation>
</comment>
<comment type="function">
    <text evidence="9">Acts as a component of the peripheral membrane COG complex that is involved in intra-Golgi protein trafficking. COG is located at the cis-Golgi, and regulates tethering of retrograde intra-Golgi vesicles and possibly a number of other membrane trafficking events.</text>
</comment>
<evidence type="ECO:0000256" key="1">
    <source>
        <dbReference type="ARBA" id="ARBA00004395"/>
    </source>
</evidence>
<dbReference type="EMBL" id="JANBPU010000063">
    <property type="protein sequence ID" value="KAJ1917722.1"/>
    <property type="molecule type" value="Genomic_DNA"/>
</dbReference>
<dbReference type="Pfam" id="PF20653">
    <property type="entry name" value="COG6_C"/>
    <property type="match status" value="1"/>
</dbReference>
<dbReference type="SMART" id="SM01087">
    <property type="entry name" value="COG6"/>
    <property type="match status" value="1"/>
</dbReference>
<comment type="subunit">
    <text evidence="10">Component of the conserved oligomeric Golgi complex.</text>
</comment>
<dbReference type="GO" id="GO:0017119">
    <property type="term" value="C:Golgi transport complex"/>
    <property type="evidence" value="ECO:0007669"/>
    <property type="project" value="UniProtKB-UniRule"/>
</dbReference>
<keyword evidence="6 10" id="KW-0333">Golgi apparatus</keyword>
<evidence type="ECO:0000256" key="2">
    <source>
        <dbReference type="ARBA" id="ARBA00011023"/>
    </source>
</evidence>
<evidence type="ECO:0000256" key="4">
    <source>
        <dbReference type="ARBA" id="ARBA00022448"/>
    </source>
</evidence>
<dbReference type="PANTHER" id="PTHR21506">
    <property type="entry name" value="COMPONENT OF OLIGOMERIC GOLGI COMPLEX 6"/>
    <property type="match status" value="1"/>
</dbReference>
<keyword evidence="15" id="KW-1185">Reference proteome</keyword>
<name>A0A9W8A1P2_9FUNG</name>
<dbReference type="Pfam" id="PF06419">
    <property type="entry name" value="COG6_N"/>
    <property type="match status" value="1"/>
</dbReference>
<keyword evidence="4 10" id="KW-0813">Transport</keyword>
<evidence type="ECO:0000259" key="13">
    <source>
        <dbReference type="Pfam" id="PF20653"/>
    </source>
</evidence>
<reference evidence="14" key="1">
    <citation type="submission" date="2022-07" db="EMBL/GenBank/DDBJ databases">
        <title>Phylogenomic reconstructions and comparative analyses of Kickxellomycotina fungi.</title>
        <authorList>
            <person name="Reynolds N.K."/>
            <person name="Stajich J.E."/>
            <person name="Barry K."/>
            <person name="Grigoriev I.V."/>
            <person name="Crous P."/>
            <person name="Smith M.E."/>
        </authorList>
    </citation>
    <scope>NUCLEOTIDE SEQUENCE</scope>
    <source>
        <strain evidence="14">NBRC 100468</strain>
    </source>
</reference>
<feature type="domain" description="Conserved oligomeric complex COG6 N-terminal" evidence="12">
    <location>
        <begin position="127"/>
        <end position="224"/>
    </location>
</feature>
<evidence type="ECO:0000256" key="10">
    <source>
        <dbReference type="RuleBase" id="RU365075"/>
    </source>
</evidence>
<proteinExistence type="inferred from homology"/>
<keyword evidence="5 10" id="KW-0653">Protein transport</keyword>
<dbReference type="OrthoDB" id="272987at2759"/>
<evidence type="ECO:0000256" key="6">
    <source>
        <dbReference type="ARBA" id="ARBA00023034"/>
    </source>
</evidence>
<evidence type="ECO:0000256" key="9">
    <source>
        <dbReference type="ARBA" id="ARBA00043873"/>
    </source>
</evidence>
<dbReference type="Proteomes" id="UP001150538">
    <property type="component" value="Unassembled WGS sequence"/>
</dbReference>
<evidence type="ECO:0000256" key="11">
    <source>
        <dbReference type="SAM" id="MobiDB-lite"/>
    </source>
</evidence>
<evidence type="ECO:0000313" key="15">
    <source>
        <dbReference type="Proteomes" id="UP001150538"/>
    </source>
</evidence>
<dbReference type="GO" id="GO:0015031">
    <property type="term" value="P:protein transport"/>
    <property type="evidence" value="ECO:0007669"/>
    <property type="project" value="UniProtKB-KW"/>
</dbReference>
<dbReference type="InterPro" id="IPR048369">
    <property type="entry name" value="COG6_C"/>
</dbReference>
<feature type="region of interest" description="Disordered" evidence="11">
    <location>
        <begin position="73"/>
        <end position="114"/>
    </location>
</feature>
<evidence type="ECO:0000256" key="5">
    <source>
        <dbReference type="ARBA" id="ARBA00022927"/>
    </source>
</evidence>
<organism evidence="14 15">
    <name type="scientific">Mycoemilia scoparia</name>
    <dbReference type="NCBI Taxonomy" id="417184"/>
    <lineage>
        <taxon>Eukaryota</taxon>
        <taxon>Fungi</taxon>
        <taxon>Fungi incertae sedis</taxon>
        <taxon>Zoopagomycota</taxon>
        <taxon>Kickxellomycotina</taxon>
        <taxon>Kickxellomycetes</taxon>
        <taxon>Kickxellales</taxon>
        <taxon>Kickxellaceae</taxon>
        <taxon>Mycoemilia</taxon>
    </lineage>
</organism>
<feature type="compositionally biased region" description="Low complexity" evidence="11">
    <location>
        <begin position="266"/>
        <end position="277"/>
    </location>
</feature>
<evidence type="ECO:0000259" key="12">
    <source>
        <dbReference type="Pfam" id="PF06419"/>
    </source>
</evidence>
<protein>
    <recommendedName>
        <fullName evidence="3 10">Conserved oligomeric Golgi complex subunit 6</fullName>
        <shortName evidence="10">COG complex subunit 6</shortName>
    </recommendedName>
    <alternativeName>
        <fullName evidence="8 10">Component of oligomeric Golgi complex 6</fullName>
    </alternativeName>
</protein>
<feature type="domain" description="Conserved Oligomeric Golgi complex subunit 6 C-terminal" evidence="13">
    <location>
        <begin position="315"/>
        <end position="808"/>
    </location>
</feature>
<dbReference type="AlphaFoldDB" id="A0A9W8A1P2"/>
<keyword evidence="7 10" id="KW-0472">Membrane</keyword>
<sequence>MAATTNSKAYTAGPGAGHQKFQISSEDNTPLMRRLRSILSTPLDTKDNYEALEALGECLELDQTAKNKIKSISSKSTNTGDNNINKNNNVDDIWSDDDDNNNNSSSSKENKKEEIEKMLVRLQEIDLQLEMRSKMAQINDSFVDALSMVNDAFVVIERSIYEVEKNCQDMRAQYQRAVERTFHVSNHTSELIEERNDLETKMQIANAFLDRFVLSDNETKVLDSVITAKDPVSKEFFAVLDRIHEIRQICHYYLLTSNGGGGGGSSSSNVNKKTTTTPLPPSNGIKSVVVSGDNLSTISSIAGGQMVITSSNNNQAGIEIDKILSDYEEAALSALRRWVQNEIRQLSKDTPEFSSELKLAIKELERRPALYQAAIQEISNTRREALTHAFIQALVRGGPNGVPRAIDLHAADSMRYLGDMLAWVHQAHASEIELLDTLFVGEGREQSASGSTISPPLKISAEEGPNTTITSGCEDILSLCLEGLCRPLELRVQQTLSEITDPSQLLKLTNFLQFYSQVFSKSCLCDSALMLTMKDLTIQAEESFTRALKAKISDLCMGIEISPKLDVSEYILLIIDLVRDLIHVYDTSFGLHHREPSQLQHLEEQEKGAAASSNSDGGGDMDFIDEEKILENIITFGLDPMVEATESLVDSDDRLAPYEALILKWNLHSSVKFMLETDRAVKQWYDIESKRLDELSKALESELFDMVSTESGINLFVPYINIDLTPNQGKQSNTFVDQKQSTHNLDPSKVQEFSTQLSEALASGELDLSVQMGRLSSPRDAREIIANVMKRFVDFYSKVYEYVQSQISQSKSDGDDEAIDGSSGAGWNATVDIGTFHKPNVLATLLL</sequence>
<comment type="similarity">
    <text evidence="2 10">Belongs to the COG6 family.</text>
</comment>
<feature type="region of interest" description="Disordered" evidence="11">
    <location>
        <begin position="1"/>
        <end position="28"/>
    </location>
</feature>
<evidence type="ECO:0000256" key="3">
    <source>
        <dbReference type="ARBA" id="ARBA00020973"/>
    </source>
</evidence>
<evidence type="ECO:0000313" key="14">
    <source>
        <dbReference type="EMBL" id="KAJ1917722.1"/>
    </source>
</evidence>
<comment type="caution">
    <text evidence="14">The sequence shown here is derived from an EMBL/GenBank/DDBJ whole genome shotgun (WGS) entry which is preliminary data.</text>
</comment>
<feature type="region of interest" description="Disordered" evidence="11">
    <location>
        <begin position="600"/>
        <end position="619"/>
    </location>
</feature>
<dbReference type="InterPro" id="IPR048368">
    <property type="entry name" value="COG6_N"/>
</dbReference>
<dbReference type="GO" id="GO:0000139">
    <property type="term" value="C:Golgi membrane"/>
    <property type="evidence" value="ECO:0007669"/>
    <property type="project" value="UniProtKB-SubCell"/>
</dbReference>
<dbReference type="PANTHER" id="PTHR21506:SF0">
    <property type="entry name" value="CONSERVED OLIGOMERIC GOLGI COMPLEX SUBUNIT 6"/>
    <property type="match status" value="1"/>
</dbReference>